<dbReference type="Pfam" id="PF14342">
    <property type="entry name" value="DUF4396"/>
    <property type="match status" value="1"/>
</dbReference>
<feature type="transmembrane region" description="Helical" evidence="2">
    <location>
        <begin position="61"/>
        <end position="82"/>
    </location>
</feature>
<feature type="domain" description="DUF4396" evidence="3">
    <location>
        <begin position="28"/>
        <end position="156"/>
    </location>
</feature>
<dbReference type="AlphaFoldDB" id="A0A0F9A6Z2"/>
<name>A0A0F9A6Z2_9ZZZZ</name>
<feature type="region of interest" description="Disordered" evidence="1">
    <location>
        <begin position="1"/>
        <end position="23"/>
    </location>
</feature>
<proteinExistence type="predicted"/>
<keyword evidence="2" id="KW-0812">Transmembrane</keyword>
<dbReference type="InterPro" id="IPR025509">
    <property type="entry name" value="DUF4396"/>
</dbReference>
<protein>
    <recommendedName>
        <fullName evidence="3">DUF4396 domain-containing protein</fullName>
    </recommendedName>
</protein>
<evidence type="ECO:0000256" key="1">
    <source>
        <dbReference type="SAM" id="MobiDB-lite"/>
    </source>
</evidence>
<evidence type="ECO:0000313" key="4">
    <source>
        <dbReference type="EMBL" id="KKL05220.1"/>
    </source>
</evidence>
<reference evidence="4" key="1">
    <citation type="journal article" date="2015" name="Nature">
        <title>Complex archaea that bridge the gap between prokaryotes and eukaryotes.</title>
        <authorList>
            <person name="Spang A."/>
            <person name="Saw J.H."/>
            <person name="Jorgensen S.L."/>
            <person name="Zaremba-Niedzwiedzka K."/>
            <person name="Martijn J."/>
            <person name="Lind A.E."/>
            <person name="van Eijk R."/>
            <person name="Schleper C."/>
            <person name="Guy L."/>
            <person name="Ettema T.J."/>
        </authorList>
    </citation>
    <scope>NUCLEOTIDE SEQUENCE</scope>
</reference>
<evidence type="ECO:0000256" key="2">
    <source>
        <dbReference type="SAM" id="Phobius"/>
    </source>
</evidence>
<gene>
    <name evidence="4" type="ORF">LCGC14_2608250</name>
</gene>
<keyword evidence="2" id="KW-1133">Transmembrane helix</keyword>
<feature type="transmembrane region" description="Helical" evidence="2">
    <location>
        <begin position="128"/>
        <end position="152"/>
    </location>
</feature>
<keyword evidence="2" id="KW-0472">Membrane</keyword>
<comment type="caution">
    <text evidence="4">The sequence shown here is derived from an EMBL/GenBank/DDBJ whole genome shotgun (WGS) entry which is preliminary data.</text>
</comment>
<organism evidence="4">
    <name type="scientific">marine sediment metagenome</name>
    <dbReference type="NCBI Taxonomy" id="412755"/>
    <lineage>
        <taxon>unclassified sequences</taxon>
        <taxon>metagenomes</taxon>
        <taxon>ecological metagenomes</taxon>
    </lineage>
</organism>
<sequence length="160" mass="16813">MINSDSKVAMGGGHDHHHHEEPSSTRLAVSATIHCLLGCGLGEVAGVVIGVALGWTSVATLVLAVTLGLVFGFGLGLIPLLRAKFTLRRAIKQVVVTEVLSIAVMETAQVLVEVYTPGVMSAGLTSPLFWGGMTLALVAGFIAAFPVNYYLVKKGVRHQH</sequence>
<accession>A0A0F9A6Z2</accession>
<feature type="transmembrane region" description="Helical" evidence="2">
    <location>
        <begin position="94"/>
        <end position="116"/>
    </location>
</feature>
<dbReference type="EMBL" id="LAZR01044208">
    <property type="protein sequence ID" value="KKL05220.1"/>
    <property type="molecule type" value="Genomic_DNA"/>
</dbReference>
<feature type="transmembrane region" description="Helical" evidence="2">
    <location>
        <begin position="33"/>
        <end position="55"/>
    </location>
</feature>
<evidence type="ECO:0000259" key="3">
    <source>
        <dbReference type="Pfam" id="PF14342"/>
    </source>
</evidence>